<proteinExistence type="predicted"/>
<dbReference type="InterPro" id="IPR029044">
    <property type="entry name" value="Nucleotide-diphossugar_trans"/>
</dbReference>
<dbReference type="AlphaFoldDB" id="A0A840KGE4"/>
<dbReference type="Gene3D" id="3.90.550.10">
    <property type="entry name" value="Spore Coat Polysaccharide Biosynthesis Protein SpsA, Chain A"/>
    <property type="match status" value="1"/>
</dbReference>
<dbReference type="SUPFAM" id="SSF53448">
    <property type="entry name" value="Nucleotide-diphospho-sugar transferases"/>
    <property type="match status" value="1"/>
</dbReference>
<keyword evidence="2" id="KW-0808">Transferase</keyword>
<reference evidence="2 3" key="1">
    <citation type="submission" date="2020-08" db="EMBL/GenBank/DDBJ databases">
        <title>Functional genomics of gut bacteria from endangered species of beetles.</title>
        <authorList>
            <person name="Carlos-Shanley C."/>
        </authorList>
    </citation>
    <scope>NUCLEOTIDE SEQUENCE [LARGE SCALE GENOMIC DNA]</scope>
    <source>
        <strain evidence="2 3">S00151</strain>
    </source>
</reference>
<dbReference type="InterPro" id="IPR001173">
    <property type="entry name" value="Glyco_trans_2-like"/>
</dbReference>
<organism evidence="2 3">
    <name type="scientific">Chryseobacterium defluvii</name>
    <dbReference type="NCBI Taxonomy" id="160396"/>
    <lineage>
        <taxon>Bacteria</taxon>
        <taxon>Pseudomonadati</taxon>
        <taxon>Bacteroidota</taxon>
        <taxon>Flavobacteriia</taxon>
        <taxon>Flavobacteriales</taxon>
        <taxon>Weeksellaceae</taxon>
        <taxon>Chryseobacterium group</taxon>
        <taxon>Chryseobacterium</taxon>
    </lineage>
</organism>
<name>A0A840KGE4_9FLAO</name>
<dbReference type="Proteomes" id="UP000592180">
    <property type="component" value="Unassembled WGS sequence"/>
</dbReference>
<gene>
    <name evidence="2" type="ORF">HNP38_001899</name>
</gene>
<dbReference type="PANTHER" id="PTHR22916">
    <property type="entry name" value="GLYCOSYLTRANSFERASE"/>
    <property type="match status" value="1"/>
</dbReference>
<feature type="domain" description="Glycosyltransferase 2-like" evidence="1">
    <location>
        <begin position="9"/>
        <end position="168"/>
    </location>
</feature>
<dbReference type="Pfam" id="PF00535">
    <property type="entry name" value="Glycos_transf_2"/>
    <property type="match status" value="1"/>
</dbReference>
<keyword evidence="3" id="KW-1185">Reference proteome</keyword>
<dbReference type="EMBL" id="JACHLE010000002">
    <property type="protein sequence ID" value="MBB4806603.1"/>
    <property type="molecule type" value="Genomic_DNA"/>
</dbReference>
<dbReference type="PANTHER" id="PTHR22916:SF3">
    <property type="entry name" value="UDP-GLCNAC:BETAGAL BETA-1,3-N-ACETYLGLUCOSAMINYLTRANSFERASE-LIKE PROTEIN 1"/>
    <property type="match status" value="1"/>
</dbReference>
<comment type="caution">
    <text evidence="2">The sequence shown here is derived from an EMBL/GenBank/DDBJ whole genome shotgun (WGS) entry which is preliminary data.</text>
</comment>
<sequence>MNHQSPLFSILVANYNNGRYFKDCFESIISQTYQNWEVIIVDDCSTDNSVEMIRKLIEHDERFKIYVNEENKGCGFSKRKCAELAGGEICGFLDPDDTITSNALELMVNAHAQYPEAALIHSKCYICDDNLNILKEYTNGKNVKRRDDFLNLDGEIFVFAAYKNSFYKKTSGIDSYFQRAVDQDLYLKLYEAGETVYLDEFLYLYRIHNGGISTNTNMRKAEYWRWVVNMKAAERRNINIETVFTDNFAQMRELEHFKQKYYSLRKFEAVQNFYLRIKKIFK</sequence>
<evidence type="ECO:0000313" key="3">
    <source>
        <dbReference type="Proteomes" id="UP000592180"/>
    </source>
</evidence>
<dbReference type="RefSeq" id="WP_184188241.1">
    <property type="nucleotide sequence ID" value="NZ_JACHLE010000002.1"/>
</dbReference>
<dbReference type="GO" id="GO:0016758">
    <property type="term" value="F:hexosyltransferase activity"/>
    <property type="evidence" value="ECO:0007669"/>
    <property type="project" value="UniProtKB-ARBA"/>
</dbReference>
<evidence type="ECO:0000313" key="2">
    <source>
        <dbReference type="EMBL" id="MBB4806603.1"/>
    </source>
</evidence>
<accession>A0A840KGE4</accession>
<protein>
    <submittedName>
        <fullName evidence="2">Glycosyltransferase involved in cell wall biosynthesis</fullName>
    </submittedName>
</protein>
<evidence type="ECO:0000259" key="1">
    <source>
        <dbReference type="Pfam" id="PF00535"/>
    </source>
</evidence>